<dbReference type="CDD" id="cd00158">
    <property type="entry name" value="RHOD"/>
    <property type="match status" value="1"/>
</dbReference>
<accession>A0AAN1WHY9</accession>
<dbReference type="SUPFAM" id="SSF52821">
    <property type="entry name" value="Rhodanese/Cell cycle control phosphatase"/>
    <property type="match status" value="1"/>
</dbReference>
<gene>
    <name evidence="3" type="ORF">MARGE09_P2105</name>
</gene>
<keyword evidence="4" id="KW-1185">Reference proteome</keyword>
<dbReference type="RefSeq" id="WP_338040696.1">
    <property type="nucleotide sequence ID" value="NZ_AP023086.1"/>
</dbReference>
<keyword evidence="1" id="KW-0472">Membrane</keyword>
<sequence length="144" mass="15830">MGWIDFVAEQWILVSLLLVLIVAFMTFESKKGGKTVSYHEVSRLLNSEEAILLDVRDSADYKAGHIIDAINIPHGSLATRLGELEKYKAKQVIVTDKMGQHSGHAGKVLREAGFEAVRMQGGMAEWNAQKLPVIKAGKNKGKKG</sequence>
<proteinExistence type="predicted"/>
<dbReference type="Gene3D" id="3.40.250.10">
    <property type="entry name" value="Rhodanese-like domain"/>
    <property type="match status" value="1"/>
</dbReference>
<dbReference type="SMART" id="SM00450">
    <property type="entry name" value="RHOD"/>
    <property type="match status" value="1"/>
</dbReference>
<evidence type="ECO:0000313" key="4">
    <source>
        <dbReference type="Proteomes" id="UP001320119"/>
    </source>
</evidence>
<dbReference type="PANTHER" id="PTHR43031:SF18">
    <property type="entry name" value="RHODANESE-RELATED SULFURTRANSFERASES"/>
    <property type="match status" value="1"/>
</dbReference>
<dbReference type="InterPro" id="IPR001763">
    <property type="entry name" value="Rhodanese-like_dom"/>
</dbReference>
<dbReference type="InterPro" id="IPR050229">
    <property type="entry name" value="GlpE_sulfurtransferase"/>
</dbReference>
<evidence type="ECO:0000259" key="2">
    <source>
        <dbReference type="PROSITE" id="PS50206"/>
    </source>
</evidence>
<organism evidence="3 4">
    <name type="scientific">Marinagarivorans cellulosilyticus</name>
    <dbReference type="NCBI Taxonomy" id="2721545"/>
    <lineage>
        <taxon>Bacteria</taxon>
        <taxon>Pseudomonadati</taxon>
        <taxon>Pseudomonadota</taxon>
        <taxon>Gammaproteobacteria</taxon>
        <taxon>Cellvibrionales</taxon>
        <taxon>Cellvibrionaceae</taxon>
        <taxon>Marinagarivorans</taxon>
    </lineage>
</organism>
<dbReference type="EMBL" id="AP023086">
    <property type="protein sequence ID" value="BCD97904.1"/>
    <property type="molecule type" value="Genomic_DNA"/>
</dbReference>
<reference evidence="3 4" key="1">
    <citation type="journal article" date="2022" name="IScience">
        <title>An ultrasensitive nanofiber-based assay for enzymatic hydrolysis and deep-sea microbial degradation of cellulose.</title>
        <authorList>
            <person name="Tsudome M."/>
            <person name="Tachioka M."/>
            <person name="Miyazaki M."/>
            <person name="Uchimura K."/>
            <person name="Tsuda M."/>
            <person name="Takaki Y."/>
            <person name="Deguchi S."/>
        </authorList>
    </citation>
    <scope>NUCLEOTIDE SEQUENCE [LARGE SCALE GENOMIC DNA]</scope>
    <source>
        <strain evidence="3 4">GE09</strain>
    </source>
</reference>
<keyword evidence="1" id="KW-0812">Transmembrane</keyword>
<dbReference type="InterPro" id="IPR036873">
    <property type="entry name" value="Rhodanese-like_dom_sf"/>
</dbReference>
<feature type="transmembrane region" description="Helical" evidence="1">
    <location>
        <begin position="6"/>
        <end position="27"/>
    </location>
</feature>
<dbReference type="AlphaFoldDB" id="A0AAN1WHY9"/>
<dbReference type="Proteomes" id="UP001320119">
    <property type="component" value="Chromosome"/>
</dbReference>
<name>A0AAN1WHY9_9GAMM</name>
<dbReference type="KEGG" id="marq:MARGE09_P2105"/>
<dbReference type="PANTHER" id="PTHR43031">
    <property type="entry name" value="FAD-DEPENDENT OXIDOREDUCTASE"/>
    <property type="match status" value="1"/>
</dbReference>
<keyword evidence="1" id="KW-1133">Transmembrane helix</keyword>
<evidence type="ECO:0000313" key="3">
    <source>
        <dbReference type="EMBL" id="BCD97904.1"/>
    </source>
</evidence>
<feature type="domain" description="Rhodanese" evidence="2">
    <location>
        <begin position="46"/>
        <end position="135"/>
    </location>
</feature>
<evidence type="ECO:0000256" key="1">
    <source>
        <dbReference type="SAM" id="Phobius"/>
    </source>
</evidence>
<protein>
    <recommendedName>
        <fullName evidence="2">Rhodanese domain-containing protein</fullName>
    </recommendedName>
</protein>
<dbReference type="PROSITE" id="PS50206">
    <property type="entry name" value="RHODANESE_3"/>
    <property type="match status" value="1"/>
</dbReference>
<dbReference type="Pfam" id="PF00581">
    <property type="entry name" value="Rhodanese"/>
    <property type="match status" value="1"/>
</dbReference>